<sequence length="85" mass="9511">MTAVPTTTKTTLKDLLDAGLIHESKDEKLGEMLEKAFEGKDKDGFVDDPEVIKYSLKVFAKELNEIFNDGLKASDDFLTERASQE</sequence>
<dbReference type="AlphaFoldDB" id="A0A1J5S8Y4"/>
<accession>A0A1J5S8Y4</accession>
<gene>
    <name evidence="1" type="ORF">GALL_213130</name>
</gene>
<protein>
    <submittedName>
        <fullName evidence="1">Uncharacterized protein</fullName>
    </submittedName>
</protein>
<organism evidence="1">
    <name type="scientific">mine drainage metagenome</name>
    <dbReference type="NCBI Taxonomy" id="410659"/>
    <lineage>
        <taxon>unclassified sequences</taxon>
        <taxon>metagenomes</taxon>
        <taxon>ecological metagenomes</taxon>
    </lineage>
</organism>
<evidence type="ECO:0000313" key="1">
    <source>
        <dbReference type="EMBL" id="OIQ96725.1"/>
    </source>
</evidence>
<comment type="caution">
    <text evidence="1">The sequence shown here is derived from an EMBL/GenBank/DDBJ whole genome shotgun (WGS) entry which is preliminary data.</text>
</comment>
<dbReference type="EMBL" id="MLJW01000144">
    <property type="protein sequence ID" value="OIQ96725.1"/>
    <property type="molecule type" value="Genomic_DNA"/>
</dbReference>
<proteinExistence type="predicted"/>
<reference evidence="1" key="1">
    <citation type="submission" date="2016-10" db="EMBL/GenBank/DDBJ databases">
        <title>Sequence of Gallionella enrichment culture.</title>
        <authorList>
            <person name="Poehlein A."/>
            <person name="Muehling M."/>
            <person name="Daniel R."/>
        </authorList>
    </citation>
    <scope>NUCLEOTIDE SEQUENCE</scope>
</reference>
<name>A0A1J5S8Y4_9ZZZZ</name>